<comment type="subcellular location">
    <subcellularLocation>
        <location evidence="1">Membrane</location>
        <topology evidence="1">Multi-pass membrane protein</topology>
    </subcellularLocation>
</comment>
<dbReference type="OrthoDB" id="6436100at2759"/>
<dbReference type="PANTHER" id="PTHR11690">
    <property type="entry name" value="AMILORIDE-SENSITIVE SODIUM CHANNEL-RELATED"/>
    <property type="match status" value="1"/>
</dbReference>
<dbReference type="AlphaFoldDB" id="A0A3L8DSJ1"/>
<evidence type="ECO:0000256" key="6">
    <source>
        <dbReference type="ARBA" id="ARBA00022989"/>
    </source>
</evidence>
<evidence type="ECO:0000256" key="5">
    <source>
        <dbReference type="ARBA" id="ARBA00022692"/>
    </source>
</evidence>
<comment type="similarity">
    <text evidence="2 12">Belongs to the amiloride-sensitive sodium channel (TC 1.A.6) family.</text>
</comment>
<dbReference type="Proteomes" id="UP000279307">
    <property type="component" value="Chromosome 5"/>
</dbReference>
<evidence type="ECO:0000256" key="8">
    <source>
        <dbReference type="ARBA" id="ARBA00023065"/>
    </source>
</evidence>
<evidence type="ECO:0000256" key="12">
    <source>
        <dbReference type="RuleBase" id="RU000679"/>
    </source>
</evidence>
<keyword evidence="10 12" id="KW-0739">Sodium transport</keyword>
<feature type="transmembrane region" description="Helical" evidence="13">
    <location>
        <begin position="464"/>
        <end position="490"/>
    </location>
</feature>
<evidence type="ECO:0000256" key="3">
    <source>
        <dbReference type="ARBA" id="ARBA00022448"/>
    </source>
</evidence>
<proteinExistence type="inferred from homology"/>
<evidence type="ECO:0000256" key="10">
    <source>
        <dbReference type="ARBA" id="ARBA00023201"/>
    </source>
</evidence>
<evidence type="ECO:0000256" key="2">
    <source>
        <dbReference type="ARBA" id="ARBA00007193"/>
    </source>
</evidence>
<gene>
    <name evidence="14" type="ORF">DMN91_005107</name>
</gene>
<reference evidence="14 15" key="1">
    <citation type="journal article" date="2018" name="Genome Res.">
        <title>The genomic architecture and molecular evolution of ant odorant receptors.</title>
        <authorList>
            <person name="McKenzie S.K."/>
            <person name="Kronauer D.J.C."/>
        </authorList>
    </citation>
    <scope>NUCLEOTIDE SEQUENCE [LARGE SCALE GENOMIC DNA]</scope>
    <source>
        <strain evidence="14">Clonal line C1</strain>
    </source>
</reference>
<dbReference type="PRINTS" id="PR01078">
    <property type="entry name" value="AMINACHANNEL"/>
</dbReference>
<keyword evidence="8 12" id="KW-0406">Ion transport</keyword>
<dbReference type="PANTHER" id="PTHR11690:SF288">
    <property type="entry name" value="AMILORIDE-SENSITIVE NA+ CHANNEL-RELATED"/>
    <property type="match status" value="1"/>
</dbReference>
<evidence type="ECO:0000256" key="9">
    <source>
        <dbReference type="ARBA" id="ARBA00023136"/>
    </source>
</evidence>
<keyword evidence="4 12" id="KW-0894">Sodium channel</keyword>
<dbReference type="EMBL" id="QOIP01000005">
    <property type="protein sequence ID" value="RLU22829.1"/>
    <property type="molecule type" value="Genomic_DNA"/>
</dbReference>
<keyword evidence="3 12" id="KW-0813">Transport</keyword>
<feature type="transmembrane region" description="Helical" evidence="13">
    <location>
        <begin position="63"/>
        <end position="83"/>
    </location>
</feature>
<comment type="caution">
    <text evidence="14">The sequence shown here is derived from an EMBL/GenBank/DDBJ whole genome shotgun (WGS) entry which is preliminary data.</text>
</comment>
<evidence type="ECO:0000256" key="13">
    <source>
        <dbReference type="SAM" id="Phobius"/>
    </source>
</evidence>
<keyword evidence="9 13" id="KW-0472">Membrane</keyword>
<evidence type="ECO:0000256" key="4">
    <source>
        <dbReference type="ARBA" id="ARBA00022461"/>
    </source>
</evidence>
<protein>
    <recommendedName>
        <fullName evidence="16">Sodium channel protein Nach</fullName>
    </recommendedName>
</protein>
<evidence type="ECO:0000313" key="14">
    <source>
        <dbReference type="EMBL" id="RLU22829.1"/>
    </source>
</evidence>
<organism evidence="14 15">
    <name type="scientific">Ooceraea biroi</name>
    <name type="common">Clonal raider ant</name>
    <name type="synonym">Cerapachys biroi</name>
    <dbReference type="NCBI Taxonomy" id="2015173"/>
    <lineage>
        <taxon>Eukaryota</taxon>
        <taxon>Metazoa</taxon>
        <taxon>Ecdysozoa</taxon>
        <taxon>Arthropoda</taxon>
        <taxon>Hexapoda</taxon>
        <taxon>Insecta</taxon>
        <taxon>Pterygota</taxon>
        <taxon>Neoptera</taxon>
        <taxon>Endopterygota</taxon>
        <taxon>Hymenoptera</taxon>
        <taxon>Apocrita</taxon>
        <taxon>Aculeata</taxon>
        <taxon>Formicoidea</taxon>
        <taxon>Formicidae</taxon>
        <taxon>Dorylinae</taxon>
        <taxon>Ooceraea</taxon>
    </lineage>
</organism>
<dbReference type="InterPro" id="IPR001873">
    <property type="entry name" value="ENaC"/>
</dbReference>
<keyword evidence="5 12" id="KW-0812">Transmembrane</keyword>
<dbReference type="Gene3D" id="2.60.470.10">
    <property type="entry name" value="Acid-sensing ion channels like domains"/>
    <property type="match status" value="1"/>
</dbReference>
<name>A0A3L8DSJ1_OOCBI</name>
<evidence type="ECO:0000313" key="15">
    <source>
        <dbReference type="Proteomes" id="UP000279307"/>
    </source>
</evidence>
<evidence type="ECO:0008006" key="16">
    <source>
        <dbReference type="Google" id="ProtNLM"/>
    </source>
</evidence>
<evidence type="ECO:0000256" key="1">
    <source>
        <dbReference type="ARBA" id="ARBA00004141"/>
    </source>
</evidence>
<dbReference type="Gene3D" id="1.10.287.770">
    <property type="entry name" value="YojJ-like"/>
    <property type="match status" value="1"/>
</dbReference>
<sequence length="511" mass="57799">MSLHGTEILQKRTKRFRMIKASLRMITNLRSTLVEVYEEFSVKSTISGLKYTTLAQTKFGRCFWAIILLSFLGFAISLAMCSYKRYQSTSINMVIINTQYPMSMIDLPAVTLCHGGIVMMHKLISFLTSNPKRIFMPRGLTRADFENSSRYLREAIYPKNYFPDELDKLHQILSANRLTLLELFENVSANCSDFLLMCQLEGKTVPCSTLFEPVVTPNGICCAFNYENSQVSQRSNELLKRSNSARIGPHFILSLLMKSYSSEDRVASIMHGDGVKVFVHERNVYSLLEVVEFMAPAGHESVAQLTGTKLTSASNCMTGCADPGAENRYQNCYMRCWKSAVWELCGCQIMSGVPMEHGRQACDLPHIPCLARAAPRANSILKQEWQCDCLADCKSTVYGIAVATAPLNAAQYSPSPFQYIKSKYELFDSKEVLRHQNVTALHFTFAKQSTRLLQRRMMISSTYILSYVGGIFALFLGCSIISLIEILYYFCVFSVSKFKDKNRQRDAVTIH</sequence>
<keyword evidence="7" id="KW-0915">Sodium</keyword>
<accession>A0A3L8DSJ1</accession>
<keyword evidence="6 13" id="KW-1133">Transmembrane helix</keyword>
<evidence type="ECO:0000256" key="11">
    <source>
        <dbReference type="ARBA" id="ARBA00023303"/>
    </source>
</evidence>
<dbReference type="GO" id="GO:0015280">
    <property type="term" value="F:ligand-gated sodium channel activity"/>
    <property type="evidence" value="ECO:0007669"/>
    <property type="project" value="TreeGrafter"/>
</dbReference>
<keyword evidence="11 12" id="KW-0407">Ion channel</keyword>
<dbReference type="GO" id="GO:0005886">
    <property type="term" value="C:plasma membrane"/>
    <property type="evidence" value="ECO:0007669"/>
    <property type="project" value="TreeGrafter"/>
</dbReference>
<evidence type="ECO:0000256" key="7">
    <source>
        <dbReference type="ARBA" id="ARBA00023053"/>
    </source>
</evidence>
<dbReference type="Pfam" id="PF00858">
    <property type="entry name" value="ASC"/>
    <property type="match status" value="1"/>
</dbReference>